<evidence type="ECO:0000256" key="1">
    <source>
        <dbReference type="SAM" id="MobiDB-lite"/>
    </source>
</evidence>
<feature type="region of interest" description="Disordered" evidence="1">
    <location>
        <begin position="1"/>
        <end position="20"/>
    </location>
</feature>
<accession>A0A9P6KZJ3</accession>
<evidence type="ECO:0000313" key="3">
    <source>
        <dbReference type="Proteomes" id="UP000740883"/>
    </source>
</evidence>
<sequence>MRRKSDHLESKNKPKPTKPQIAISLSNFGKSIESTSISNIKLENEKDKETHVKLIENIFSFILSSDDMIEGILCDAYYLINKKKENDYNKEEINTLTNQKYFNHQIKPKKEAIFSKKFNLKDFKKTVKDFLAYLNDNNKTTEEYKVTFKKIRFLLLTGTGTKWLEQLKVPSIIKELKNKSSIIPKDYGTVENSKTDAYIYCIINAIYSLSVDYLNKMEKKLNE</sequence>
<reference evidence="2 3" key="1">
    <citation type="journal article" date="2020" name="Genome Biol. Evol.">
        <title>Comparative genomics of strictly vertically transmitted, feminizing microsporidia endosymbionts of amphipod crustaceans.</title>
        <authorList>
            <person name="Cormier A."/>
            <person name="Chebbi M.A."/>
            <person name="Giraud I."/>
            <person name="Wattier R."/>
            <person name="Teixeira M."/>
            <person name="Gilbert C."/>
            <person name="Rigaud T."/>
            <person name="Cordaux R."/>
        </authorList>
    </citation>
    <scope>NUCLEOTIDE SEQUENCE [LARGE SCALE GENOMIC DNA]</scope>
    <source>
        <strain evidence="2 3">Ou3-Ou53</strain>
    </source>
</reference>
<gene>
    <name evidence="2" type="ORF">NGRA_0470</name>
</gene>
<feature type="compositionally biased region" description="Basic and acidic residues" evidence="1">
    <location>
        <begin position="1"/>
        <end position="12"/>
    </location>
</feature>
<dbReference type="Proteomes" id="UP000740883">
    <property type="component" value="Unassembled WGS sequence"/>
</dbReference>
<proteinExistence type="predicted"/>
<keyword evidence="3" id="KW-1185">Reference proteome</keyword>
<dbReference type="EMBL" id="SBJO01000017">
    <property type="protein sequence ID" value="KAF9764539.1"/>
    <property type="molecule type" value="Genomic_DNA"/>
</dbReference>
<organism evidence="2 3">
    <name type="scientific">Nosema granulosis</name>
    <dbReference type="NCBI Taxonomy" id="83296"/>
    <lineage>
        <taxon>Eukaryota</taxon>
        <taxon>Fungi</taxon>
        <taxon>Fungi incertae sedis</taxon>
        <taxon>Microsporidia</taxon>
        <taxon>Nosematidae</taxon>
        <taxon>Nosema</taxon>
    </lineage>
</organism>
<dbReference type="AlphaFoldDB" id="A0A9P6KZJ3"/>
<name>A0A9P6KZJ3_9MICR</name>
<protein>
    <submittedName>
        <fullName evidence="2">Uncharacterized protein</fullName>
    </submittedName>
</protein>
<evidence type="ECO:0000313" key="2">
    <source>
        <dbReference type="EMBL" id="KAF9764539.1"/>
    </source>
</evidence>
<comment type="caution">
    <text evidence="2">The sequence shown here is derived from an EMBL/GenBank/DDBJ whole genome shotgun (WGS) entry which is preliminary data.</text>
</comment>